<evidence type="ECO:0000313" key="2">
    <source>
        <dbReference type="EMBL" id="TNV84499.1"/>
    </source>
</evidence>
<evidence type="ECO:0000256" key="1">
    <source>
        <dbReference type="SAM" id="MobiDB-lite"/>
    </source>
</evidence>
<organism evidence="2 3">
    <name type="scientific">Halteria grandinella</name>
    <dbReference type="NCBI Taxonomy" id="5974"/>
    <lineage>
        <taxon>Eukaryota</taxon>
        <taxon>Sar</taxon>
        <taxon>Alveolata</taxon>
        <taxon>Ciliophora</taxon>
        <taxon>Intramacronucleata</taxon>
        <taxon>Spirotrichea</taxon>
        <taxon>Stichotrichia</taxon>
        <taxon>Sporadotrichida</taxon>
        <taxon>Halteriidae</taxon>
        <taxon>Halteria</taxon>
    </lineage>
</organism>
<dbReference type="EMBL" id="RRYP01002708">
    <property type="protein sequence ID" value="TNV84499.1"/>
    <property type="molecule type" value="Genomic_DNA"/>
</dbReference>
<reference evidence="2" key="1">
    <citation type="submission" date="2019-06" db="EMBL/GenBank/DDBJ databases">
        <authorList>
            <person name="Zheng W."/>
        </authorList>
    </citation>
    <scope>NUCLEOTIDE SEQUENCE</scope>
    <source>
        <strain evidence="2">QDHG01</strain>
    </source>
</reference>
<accession>A0A8J8T6U6</accession>
<comment type="caution">
    <text evidence="2">The sequence shown here is derived from an EMBL/GenBank/DDBJ whole genome shotgun (WGS) entry which is preliminary data.</text>
</comment>
<gene>
    <name evidence="2" type="ORF">FGO68_gene3004</name>
</gene>
<protein>
    <submittedName>
        <fullName evidence="2">Uncharacterized protein</fullName>
    </submittedName>
</protein>
<evidence type="ECO:0000313" key="3">
    <source>
        <dbReference type="Proteomes" id="UP000785679"/>
    </source>
</evidence>
<name>A0A8J8T6U6_HALGN</name>
<dbReference type="OrthoDB" id="323973at2759"/>
<sequence>MKLSRKEEEMQGHIKSKMRYAGETYHRVAPAEMEINLLKTKRKPQDQEKPEEEEDVDSYNTIEFQKSGFIKYHKTDTDFQPSTIPVIEKPKMEQPIETPEDEMKPAEPVPPKRRAFVAASVRAKQRGQDPKQLITE</sequence>
<feature type="region of interest" description="Disordered" evidence="1">
    <location>
        <begin position="74"/>
        <end position="109"/>
    </location>
</feature>
<keyword evidence="3" id="KW-1185">Reference proteome</keyword>
<dbReference type="AlphaFoldDB" id="A0A8J8T6U6"/>
<dbReference type="Proteomes" id="UP000785679">
    <property type="component" value="Unassembled WGS sequence"/>
</dbReference>
<proteinExistence type="predicted"/>
<feature type="region of interest" description="Disordered" evidence="1">
    <location>
        <begin position="38"/>
        <end position="60"/>
    </location>
</feature>